<dbReference type="InterPro" id="IPR011659">
    <property type="entry name" value="WD40"/>
</dbReference>
<dbReference type="PANTHER" id="PTHR36842">
    <property type="entry name" value="PROTEIN TOLB HOMOLOG"/>
    <property type="match status" value="1"/>
</dbReference>
<sequence length="494" mass="56198">MKLIVQYLFACCVLLFWGACGPMVKVEVQSLEKSPLEETCVGVVVPCNIAPLNFYTSADDGKEAVILACGEHRLTALSEAGGMIPSMGAWKHLLRVAKGKDITVKHCVLVDGKWKAYRPFMIRVAAEIIDPFLVYRLIPPGYEMWDAMGIYQRNLESFEETCLIRNSQTEGNCMNCHSFCQQNPDKMLFHVRSKHAGTILVNNGKITKIDTKTDQTISSLVYPYWHPSGKFITFSVNDTKQLFHTHNPNRVEVLDRQSDVVVYDVLKNELITAPQLFDKEVFETFPTFSPDGKRLYFCTAKLRIMPNEYDKVRYSLCSIAFDADSRSFGEKVDTLYNAEKEGGSVSFPRVSPDGNYLMFTKAAYGNFSIWHQDADLWMIDLKRHEKHALDEANSESVESYHSWSSNSRWVVFSSRRGDGLYTRLYLAYVDADGRIHKPFVLPQKSGDFYDKCMYSYNIPELVKGSVEVGNYRLVEQVREGSLQKVHAANGMKGR</sequence>
<dbReference type="eggNOG" id="COG0823">
    <property type="taxonomic scope" value="Bacteria"/>
</dbReference>
<dbReference type="SUPFAM" id="SSF82171">
    <property type="entry name" value="DPP6 N-terminal domain-like"/>
    <property type="match status" value="1"/>
</dbReference>
<dbReference type="PANTHER" id="PTHR36842:SF1">
    <property type="entry name" value="PROTEIN TOLB"/>
    <property type="match status" value="1"/>
</dbReference>
<dbReference type="KEGG" id="bhl:Bache_1428"/>
<gene>
    <name evidence="2" type="ordered locus">Bache_1428</name>
</gene>
<comment type="similarity">
    <text evidence="1">Belongs to the TolB family.</text>
</comment>
<name>E6SV51_BACT6</name>
<evidence type="ECO:0008006" key="4">
    <source>
        <dbReference type="Google" id="ProtNLM"/>
    </source>
</evidence>
<dbReference type="PROSITE" id="PS51257">
    <property type="entry name" value="PROKAR_LIPOPROTEIN"/>
    <property type="match status" value="1"/>
</dbReference>
<accession>E6SV51</accession>
<dbReference type="Pfam" id="PF07676">
    <property type="entry name" value="PD40"/>
    <property type="match status" value="3"/>
</dbReference>
<evidence type="ECO:0000256" key="1">
    <source>
        <dbReference type="ARBA" id="ARBA00009820"/>
    </source>
</evidence>
<dbReference type="EMBL" id="CP002352">
    <property type="protein sequence ID" value="ADV43433.1"/>
    <property type="molecule type" value="Genomic_DNA"/>
</dbReference>
<dbReference type="AlphaFoldDB" id="E6SV51"/>
<reference key="1">
    <citation type="submission" date="2010-11" db="EMBL/GenBank/DDBJ databases">
        <title>The complete genome of Bacteroides helcogenes P 36-108.</title>
        <authorList>
            <consortium name="US DOE Joint Genome Institute (JGI-PGF)"/>
            <person name="Lucas S."/>
            <person name="Copeland A."/>
            <person name="Lapidus A."/>
            <person name="Bruce D."/>
            <person name="Goodwin L."/>
            <person name="Pitluck S."/>
            <person name="Kyrpides N."/>
            <person name="Mavromatis K."/>
            <person name="Ivanova N."/>
            <person name="Zeytun A."/>
            <person name="Brettin T."/>
            <person name="Detter J.C."/>
            <person name="Tapia R."/>
            <person name="Han C."/>
            <person name="Land M."/>
            <person name="Hauser L."/>
            <person name="Markowitz V."/>
            <person name="Cheng J.-F."/>
            <person name="Hugenholtz P."/>
            <person name="Woyke T."/>
            <person name="Wu D."/>
            <person name="Gronow S."/>
            <person name="Wellnitz S."/>
            <person name="Brambilla E."/>
            <person name="Klenk H.-P."/>
            <person name="Eisen J.A."/>
        </authorList>
    </citation>
    <scope>NUCLEOTIDE SEQUENCE</scope>
    <source>
        <strain>P 36-108</strain>
    </source>
</reference>
<organism evidence="2 3">
    <name type="scientific">Bacteroides helcogenes (strain ATCC 35417 / DSM 20613 / JCM 6297 / CCUG 15421 / P 36-108)</name>
    <dbReference type="NCBI Taxonomy" id="693979"/>
    <lineage>
        <taxon>Bacteria</taxon>
        <taxon>Pseudomonadati</taxon>
        <taxon>Bacteroidota</taxon>
        <taxon>Bacteroidia</taxon>
        <taxon>Bacteroidales</taxon>
        <taxon>Bacteroidaceae</taxon>
        <taxon>Bacteroides</taxon>
    </lineage>
</organism>
<keyword evidence="3" id="KW-1185">Reference proteome</keyword>
<reference evidence="2 3" key="2">
    <citation type="journal article" date="2011" name="Stand. Genomic Sci.">
        <title>Complete genome sequence of Bacteroides helcogenes type strain (P 36-108).</title>
        <authorList>
            <person name="Pati A."/>
            <person name="Gronow S."/>
            <person name="Zeytun A."/>
            <person name="Lapidus A."/>
            <person name="Nolan M."/>
            <person name="Hammon N."/>
            <person name="Deshpande S."/>
            <person name="Cheng J.F."/>
            <person name="Tapia R."/>
            <person name="Han C."/>
            <person name="Goodwin L."/>
            <person name="Pitluck S."/>
            <person name="Liolios K."/>
            <person name="Pagani I."/>
            <person name="Ivanova N."/>
            <person name="Mavromatis K."/>
            <person name="Chen A."/>
            <person name="Palaniappan K."/>
            <person name="Land M."/>
            <person name="Hauser L."/>
            <person name="Chang Y.J."/>
            <person name="Jeffries C.D."/>
            <person name="Detter J.C."/>
            <person name="Brambilla E."/>
            <person name="Rohde M."/>
            <person name="Goker M."/>
            <person name="Woyke T."/>
            <person name="Bristow J."/>
            <person name="Eisen J.A."/>
            <person name="Markowitz V."/>
            <person name="Hugenholtz P."/>
            <person name="Kyrpides N.C."/>
            <person name="Klenk H.P."/>
            <person name="Lucas S."/>
        </authorList>
    </citation>
    <scope>NUCLEOTIDE SEQUENCE [LARGE SCALE GENOMIC DNA]</scope>
    <source>
        <strain evidence="3">ATCC 35417 / DSM 20613 / JCM 6297 / CCUG 15421 / P 36-108</strain>
    </source>
</reference>
<evidence type="ECO:0000313" key="2">
    <source>
        <dbReference type="EMBL" id="ADV43433.1"/>
    </source>
</evidence>
<dbReference type="InterPro" id="IPR011042">
    <property type="entry name" value="6-blade_b-propeller_TolB-like"/>
</dbReference>
<dbReference type="Proteomes" id="UP000008630">
    <property type="component" value="Chromosome"/>
</dbReference>
<dbReference type="HOGENOM" id="CLU_042630_0_0_10"/>
<protein>
    <recommendedName>
        <fullName evidence="4">WD40-like beta Propeller containing protein</fullName>
    </recommendedName>
</protein>
<dbReference type="Gene3D" id="2.120.10.30">
    <property type="entry name" value="TolB, C-terminal domain"/>
    <property type="match status" value="2"/>
</dbReference>
<proteinExistence type="inferred from homology"/>
<dbReference type="STRING" id="693979.Bache_1428"/>
<dbReference type="RefSeq" id="WP_013547027.1">
    <property type="nucleotide sequence ID" value="NC_014933.1"/>
</dbReference>
<evidence type="ECO:0000313" key="3">
    <source>
        <dbReference type="Proteomes" id="UP000008630"/>
    </source>
</evidence>
<dbReference type="PATRIC" id="fig|693979.3.peg.1511"/>